<evidence type="ECO:0000313" key="2">
    <source>
        <dbReference type="Proteomes" id="UP001054945"/>
    </source>
</evidence>
<dbReference type="AlphaFoldDB" id="A0AAV4WY71"/>
<gene>
    <name evidence="1" type="ORF">CEXT_264941</name>
</gene>
<keyword evidence="2" id="KW-1185">Reference proteome</keyword>
<protein>
    <submittedName>
        <fullName evidence="1">Uncharacterized protein</fullName>
    </submittedName>
</protein>
<sequence>MVSDQSGRTLAISASLSAAGGYSRFWDEFAPCSRFRPVAFPSLLLLQMVIESGHLRNAWWRASLPPLVSLHYSSSKWLSRMIISGTPDSGRHGDDRR</sequence>
<dbReference type="EMBL" id="BPLR01016818">
    <property type="protein sequence ID" value="GIY86584.1"/>
    <property type="molecule type" value="Genomic_DNA"/>
</dbReference>
<dbReference type="Proteomes" id="UP001054945">
    <property type="component" value="Unassembled WGS sequence"/>
</dbReference>
<name>A0AAV4WY71_CAEEX</name>
<proteinExistence type="predicted"/>
<comment type="caution">
    <text evidence="1">The sequence shown here is derived from an EMBL/GenBank/DDBJ whole genome shotgun (WGS) entry which is preliminary data.</text>
</comment>
<reference evidence="1 2" key="1">
    <citation type="submission" date="2021-06" db="EMBL/GenBank/DDBJ databases">
        <title>Caerostris extrusa draft genome.</title>
        <authorList>
            <person name="Kono N."/>
            <person name="Arakawa K."/>
        </authorList>
    </citation>
    <scope>NUCLEOTIDE SEQUENCE [LARGE SCALE GENOMIC DNA]</scope>
</reference>
<accession>A0AAV4WY71</accession>
<organism evidence="1 2">
    <name type="scientific">Caerostris extrusa</name>
    <name type="common">Bark spider</name>
    <name type="synonym">Caerostris bankana</name>
    <dbReference type="NCBI Taxonomy" id="172846"/>
    <lineage>
        <taxon>Eukaryota</taxon>
        <taxon>Metazoa</taxon>
        <taxon>Ecdysozoa</taxon>
        <taxon>Arthropoda</taxon>
        <taxon>Chelicerata</taxon>
        <taxon>Arachnida</taxon>
        <taxon>Araneae</taxon>
        <taxon>Araneomorphae</taxon>
        <taxon>Entelegynae</taxon>
        <taxon>Araneoidea</taxon>
        <taxon>Araneidae</taxon>
        <taxon>Caerostris</taxon>
    </lineage>
</organism>
<evidence type="ECO:0000313" key="1">
    <source>
        <dbReference type="EMBL" id="GIY86584.1"/>
    </source>
</evidence>